<sequence length="185" mass="21831">MTYQLGLVVTQIRSSRLTLLIAFKSSTNCRNSLYSCTGKVNIIFLNLCRTVQAQSTNIIIILNPQYIVYNQSYYCIIEPKNCFGIKEERQWRIKQQYNITNRLTGNNLLKYKTPFTFTRKSLEIQETDKFLQRCEMYQDINYSSSSYVQLQQQVPVLSKLCVVSYQYFFYILRSVKKLKKVDGQK</sequence>
<evidence type="ECO:0000313" key="1">
    <source>
        <dbReference type="EMBL" id="CAL5993888.1"/>
    </source>
</evidence>
<proteinExistence type="predicted"/>
<organism evidence="1 2">
    <name type="scientific">Hexamita inflata</name>
    <dbReference type="NCBI Taxonomy" id="28002"/>
    <lineage>
        <taxon>Eukaryota</taxon>
        <taxon>Metamonada</taxon>
        <taxon>Diplomonadida</taxon>
        <taxon>Hexamitidae</taxon>
        <taxon>Hexamitinae</taxon>
        <taxon>Hexamita</taxon>
    </lineage>
</organism>
<gene>
    <name evidence="1" type="ORF">HINF_LOCUS13280</name>
</gene>
<protein>
    <submittedName>
        <fullName evidence="1">Hypothetical_protein</fullName>
    </submittedName>
</protein>
<comment type="caution">
    <text evidence="1">The sequence shown here is derived from an EMBL/GenBank/DDBJ whole genome shotgun (WGS) entry which is preliminary data.</text>
</comment>
<name>A0ABP1HGB9_9EUKA</name>
<dbReference type="Proteomes" id="UP001642409">
    <property type="component" value="Unassembled WGS sequence"/>
</dbReference>
<keyword evidence="2" id="KW-1185">Reference proteome</keyword>
<accession>A0ABP1HGB9</accession>
<reference evidence="1 2" key="1">
    <citation type="submission" date="2024-07" db="EMBL/GenBank/DDBJ databases">
        <authorList>
            <person name="Akdeniz Z."/>
        </authorList>
    </citation>
    <scope>NUCLEOTIDE SEQUENCE [LARGE SCALE GENOMIC DNA]</scope>
</reference>
<evidence type="ECO:0000313" key="2">
    <source>
        <dbReference type="Proteomes" id="UP001642409"/>
    </source>
</evidence>
<dbReference type="EMBL" id="CAXDID020000031">
    <property type="protein sequence ID" value="CAL5993888.1"/>
    <property type="molecule type" value="Genomic_DNA"/>
</dbReference>